<organism evidence="1">
    <name type="scientific">Arundo donax</name>
    <name type="common">Giant reed</name>
    <name type="synonym">Donax arundinaceus</name>
    <dbReference type="NCBI Taxonomy" id="35708"/>
    <lineage>
        <taxon>Eukaryota</taxon>
        <taxon>Viridiplantae</taxon>
        <taxon>Streptophyta</taxon>
        <taxon>Embryophyta</taxon>
        <taxon>Tracheophyta</taxon>
        <taxon>Spermatophyta</taxon>
        <taxon>Magnoliopsida</taxon>
        <taxon>Liliopsida</taxon>
        <taxon>Poales</taxon>
        <taxon>Poaceae</taxon>
        <taxon>PACMAD clade</taxon>
        <taxon>Arundinoideae</taxon>
        <taxon>Arundineae</taxon>
        <taxon>Arundo</taxon>
    </lineage>
</organism>
<dbReference type="AlphaFoldDB" id="A0A0A9EWE6"/>
<protein>
    <submittedName>
        <fullName evidence="1">Uncharacterized protein</fullName>
    </submittedName>
</protein>
<name>A0A0A9EWE6_ARUDO</name>
<dbReference type="EMBL" id="GBRH01197528">
    <property type="protein sequence ID" value="JAE00368.1"/>
    <property type="molecule type" value="Transcribed_RNA"/>
</dbReference>
<proteinExistence type="predicted"/>
<evidence type="ECO:0000313" key="1">
    <source>
        <dbReference type="EMBL" id="JAE00368.1"/>
    </source>
</evidence>
<reference evidence="1" key="1">
    <citation type="submission" date="2014-09" db="EMBL/GenBank/DDBJ databases">
        <authorList>
            <person name="Magalhaes I.L.F."/>
            <person name="Oliveira U."/>
            <person name="Santos F.R."/>
            <person name="Vidigal T.H.D.A."/>
            <person name="Brescovit A.D."/>
            <person name="Santos A.J."/>
        </authorList>
    </citation>
    <scope>NUCLEOTIDE SEQUENCE</scope>
    <source>
        <tissue evidence="1">Shoot tissue taken approximately 20 cm above the soil surface</tissue>
    </source>
</reference>
<sequence length="39" mass="4571">MHIPFNYTVLCCFPAKINRLMIQTTNSNNPTKIFLYYGC</sequence>
<reference evidence="1" key="2">
    <citation type="journal article" date="2015" name="Data Brief">
        <title>Shoot transcriptome of the giant reed, Arundo donax.</title>
        <authorList>
            <person name="Barrero R.A."/>
            <person name="Guerrero F.D."/>
            <person name="Moolhuijzen P."/>
            <person name="Goolsby J.A."/>
            <person name="Tidwell J."/>
            <person name="Bellgard S.E."/>
            <person name="Bellgard M.I."/>
        </authorList>
    </citation>
    <scope>NUCLEOTIDE SEQUENCE</scope>
    <source>
        <tissue evidence="1">Shoot tissue taken approximately 20 cm above the soil surface</tissue>
    </source>
</reference>
<accession>A0A0A9EWE6</accession>